<keyword evidence="7" id="KW-0862">Zinc</keyword>
<dbReference type="CDD" id="cd20335">
    <property type="entry name" value="BRcat_RBR"/>
    <property type="match status" value="1"/>
</dbReference>
<evidence type="ECO:0000256" key="8">
    <source>
        <dbReference type="PROSITE-ProRule" id="PRU00175"/>
    </source>
</evidence>
<evidence type="ECO:0000256" key="4">
    <source>
        <dbReference type="ARBA" id="ARBA00022737"/>
    </source>
</evidence>
<dbReference type="GO" id="GO:0004842">
    <property type="term" value="F:ubiquitin-protein transferase activity"/>
    <property type="evidence" value="ECO:0007669"/>
    <property type="project" value="TreeGrafter"/>
</dbReference>
<comment type="caution">
    <text evidence="12">The sequence shown here is derived from an EMBL/GenBank/DDBJ whole genome shotgun (WGS) entry which is preliminary data.</text>
</comment>
<dbReference type="GO" id="GO:0043161">
    <property type="term" value="P:proteasome-mediated ubiquitin-dependent protein catabolic process"/>
    <property type="evidence" value="ECO:0007669"/>
    <property type="project" value="TreeGrafter"/>
</dbReference>
<keyword evidence="3" id="KW-0479">Metal-binding</keyword>
<evidence type="ECO:0000259" key="11">
    <source>
        <dbReference type="PROSITE" id="PS51873"/>
    </source>
</evidence>
<keyword evidence="4" id="KW-0677">Repeat</keyword>
<dbReference type="PANTHER" id="PTHR22770:SF13">
    <property type="entry name" value="RING-TYPE DOMAIN-CONTAINING PROTEIN"/>
    <property type="match status" value="1"/>
</dbReference>
<evidence type="ECO:0000256" key="9">
    <source>
        <dbReference type="SAM" id="MobiDB-lite"/>
    </source>
</evidence>
<feature type="region of interest" description="Disordered" evidence="9">
    <location>
        <begin position="87"/>
        <end position="106"/>
    </location>
</feature>
<dbReference type="CDD" id="cd22584">
    <property type="entry name" value="Rcat_RBR_unk"/>
    <property type="match status" value="1"/>
</dbReference>
<reference evidence="12" key="1">
    <citation type="submission" date="2021-01" db="EMBL/GenBank/DDBJ databases">
        <authorList>
            <consortium name="Genoscope - CEA"/>
            <person name="William W."/>
        </authorList>
    </citation>
    <scope>NUCLEOTIDE SEQUENCE</scope>
</reference>
<evidence type="ECO:0000256" key="2">
    <source>
        <dbReference type="ARBA" id="ARBA00022679"/>
    </source>
</evidence>
<dbReference type="Pfam" id="PF22191">
    <property type="entry name" value="IBR_1"/>
    <property type="match status" value="1"/>
</dbReference>
<dbReference type="PROSITE" id="PS51873">
    <property type="entry name" value="TRIAD"/>
    <property type="match status" value="1"/>
</dbReference>
<dbReference type="GO" id="GO:0000151">
    <property type="term" value="C:ubiquitin ligase complex"/>
    <property type="evidence" value="ECO:0007669"/>
    <property type="project" value="TreeGrafter"/>
</dbReference>
<protein>
    <recommendedName>
        <fullName evidence="14">IBR domain protein</fullName>
    </recommendedName>
</protein>
<name>A0A8S1U5R9_9CILI</name>
<dbReference type="PROSITE" id="PS50089">
    <property type="entry name" value="ZF_RING_2"/>
    <property type="match status" value="1"/>
</dbReference>
<dbReference type="FunFam" id="3.30.40.10:FF:000893">
    <property type="entry name" value="RBR-type E3 ubiquitin transferase"/>
    <property type="match status" value="1"/>
</dbReference>
<dbReference type="FunFam" id="1.20.120.1750:FF:000086">
    <property type="entry name" value="RBR-type E3 ubiquitin transferase"/>
    <property type="match status" value="1"/>
</dbReference>
<evidence type="ECO:0000313" key="13">
    <source>
        <dbReference type="Proteomes" id="UP000689195"/>
    </source>
</evidence>
<keyword evidence="5 8" id="KW-0863">Zinc-finger</keyword>
<evidence type="ECO:0000313" key="12">
    <source>
        <dbReference type="EMBL" id="CAD8159988.1"/>
    </source>
</evidence>
<keyword evidence="6" id="KW-0833">Ubl conjugation pathway</keyword>
<accession>A0A8S1U5R9</accession>
<dbReference type="AlphaFoldDB" id="A0A8S1U5R9"/>
<gene>
    <name evidence="12" type="ORF">PPENT_87.1.T0340096</name>
</gene>
<evidence type="ECO:0000256" key="3">
    <source>
        <dbReference type="ARBA" id="ARBA00022723"/>
    </source>
</evidence>
<dbReference type="SMART" id="SM00647">
    <property type="entry name" value="IBR"/>
    <property type="match status" value="2"/>
</dbReference>
<dbReference type="SMART" id="SM01197">
    <property type="entry name" value="FANCL_C"/>
    <property type="match status" value="1"/>
</dbReference>
<dbReference type="Pfam" id="PF01485">
    <property type="entry name" value="IBR"/>
    <property type="match status" value="1"/>
</dbReference>
<organism evidence="12 13">
    <name type="scientific">Paramecium pentaurelia</name>
    <dbReference type="NCBI Taxonomy" id="43138"/>
    <lineage>
        <taxon>Eukaryota</taxon>
        <taxon>Sar</taxon>
        <taxon>Alveolata</taxon>
        <taxon>Ciliophora</taxon>
        <taxon>Intramacronucleata</taxon>
        <taxon>Oligohymenophorea</taxon>
        <taxon>Peniculida</taxon>
        <taxon>Parameciidae</taxon>
        <taxon>Paramecium</taxon>
    </lineage>
</organism>
<dbReference type="InterPro" id="IPR001841">
    <property type="entry name" value="Znf_RING"/>
</dbReference>
<comment type="pathway">
    <text evidence="1">Protein modification; protein ubiquitination.</text>
</comment>
<dbReference type="EMBL" id="CAJJDO010000034">
    <property type="protein sequence ID" value="CAD8159988.1"/>
    <property type="molecule type" value="Genomic_DNA"/>
</dbReference>
<evidence type="ECO:0008006" key="14">
    <source>
        <dbReference type="Google" id="ProtNLM"/>
    </source>
</evidence>
<dbReference type="InterPro" id="IPR051628">
    <property type="entry name" value="LUBAC_E3_Ligases"/>
</dbReference>
<proteinExistence type="predicted"/>
<dbReference type="GO" id="GO:0008270">
    <property type="term" value="F:zinc ion binding"/>
    <property type="evidence" value="ECO:0007669"/>
    <property type="project" value="UniProtKB-KW"/>
</dbReference>
<dbReference type="Proteomes" id="UP000689195">
    <property type="component" value="Unassembled WGS sequence"/>
</dbReference>
<feature type="domain" description="RING-type" evidence="11">
    <location>
        <begin position="144"/>
        <end position="357"/>
    </location>
</feature>
<evidence type="ECO:0000256" key="6">
    <source>
        <dbReference type="ARBA" id="ARBA00022786"/>
    </source>
</evidence>
<evidence type="ECO:0000256" key="7">
    <source>
        <dbReference type="ARBA" id="ARBA00022833"/>
    </source>
</evidence>
<feature type="domain" description="RING-type" evidence="10">
    <location>
        <begin position="148"/>
        <end position="196"/>
    </location>
</feature>
<dbReference type="OrthoDB" id="10009520at2759"/>
<dbReference type="GO" id="GO:0097039">
    <property type="term" value="P:protein linear polyubiquitination"/>
    <property type="evidence" value="ECO:0007669"/>
    <property type="project" value="TreeGrafter"/>
</dbReference>
<evidence type="ECO:0000259" key="10">
    <source>
        <dbReference type="PROSITE" id="PS50089"/>
    </source>
</evidence>
<sequence>MSIYQKLRSASNEFLRDLKINDNHQSFVIGMVCGYFLQNNSDCSIIALKDQIKAVQEMITNGLVKGNYFDDFAQSLISNLEKPRNYNFQQQDGGGGTPVLQNEDQDQKQKYQYEDPNEEATMALIKKLQEEDQKFAQKKQIEIEQVDCPICFSNLMEEDVIPLESCVHIFHINCLKELLLQCIKEKRNQITCPEQKCGKDIAINDISHIIGKEKKDEYLNYTLNKFVDDHGADMSWCPTPDCQYAFVLGDEDDNNQFECPLCKKSYCLNCRVTFHKGQTCKEYSITNTRDQNDEKFEKFVKGHKFKMCTKCKFWVEKNQGCNHMTCRCGYQFCYVCGGKYLQCECVEKQKQQQQEFLRKSQLAIQQQRQLKKQSKKSSKGRR</sequence>
<evidence type="ECO:0000256" key="1">
    <source>
        <dbReference type="ARBA" id="ARBA00004906"/>
    </source>
</evidence>
<dbReference type="InterPro" id="IPR002867">
    <property type="entry name" value="IBR_dom"/>
</dbReference>
<dbReference type="InterPro" id="IPR044066">
    <property type="entry name" value="TRIAD_supradom"/>
</dbReference>
<dbReference type="GO" id="GO:0043130">
    <property type="term" value="F:ubiquitin binding"/>
    <property type="evidence" value="ECO:0007669"/>
    <property type="project" value="TreeGrafter"/>
</dbReference>
<dbReference type="PANTHER" id="PTHR22770">
    <property type="entry name" value="UBIQUITIN CONJUGATING ENZYME 7 INTERACTING PROTEIN-RELATED"/>
    <property type="match status" value="1"/>
</dbReference>
<keyword evidence="2" id="KW-0808">Transferase</keyword>
<evidence type="ECO:0000256" key="5">
    <source>
        <dbReference type="ARBA" id="ARBA00022771"/>
    </source>
</evidence>
<keyword evidence="13" id="KW-1185">Reference proteome</keyword>